<name>A0A942WX19_VEIPA</name>
<dbReference type="RefSeq" id="WP_278468068.1">
    <property type="nucleotide sequence ID" value="NZ_JAGZMU010000005.1"/>
</dbReference>
<comment type="caution">
    <text evidence="1">The sequence shown here is derived from an EMBL/GenBank/DDBJ whole genome shotgun (WGS) entry which is preliminary data.</text>
</comment>
<dbReference type="AlphaFoldDB" id="A0A942WX19"/>
<gene>
    <name evidence="1" type="ORF">KHZ90_08395</name>
</gene>
<dbReference type="EMBL" id="JAGZMU010000005">
    <property type="protein sequence ID" value="MBS4893780.1"/>
    <property type="molecule type" value="Genomic_DNA"/>
</dbReference>
<proteinExistence type="predicted"/>
<organism evidence="1 2">
    <name type="scientific">Veillonella parvula</name>
    <name type="common">Staphylococcus parvulus</name>
    <dbReference type="NCBI Taxonomy" id="29466"/>
    <lineage>
        <taxon>Bacteria</taxon>
        <taxon>Bacillati</taxon>
        <taxon>Bacillota</taxon>
        <taxon>Negativicutes</taxon>
        <taxon>Veillonellales</taxon>
        <taxon>Veillonellaceae</taxon>
        <taxon>Veillonella</taxon>
    </lineage>
</organism>
<protein>
    <submittedName>
        <fullName evidence="1">Uncharacterized protein</fullName>
    </submittedName>
</protein>
<accession>A0A942WX19</accession>
<evidence type="ECO:0000313" key="2">
    <source>
        <dbReference type="Proteomes" id="UP000778864"/>
    </source>
</evidence>
<evidence type="ECO:0000313" key="1">
    <source>
        <dbReference type="EMBL" id="MBS4893780.1"/>
    </source>
</evidence>
<reference evidence="1" key="1">
    <citation type="submission" date="2021-02" db="EMBL/GenBank/DDBJ databases">
        <title>Infant gut strain persistence is associated with maternal origin, phylogeny, and functional potential including surface adhesion and iron acquisition.</title>
        <authorList>
            <person name="Lou Y.C."/>
        </authorList>
    </citation>
    <scope>NUCLEOTIDE SEQUENCE</scope>
    <source>
        <strain evidence="1">L3_108_031G1_dasL3_108_031G1_concoct_20</strain>
    </source>
</reference>
<sequence>MNKQEIDKCIDNYKKLYGLKPYDKGYNPCYQDGYFAKSIQEDFSEDVRKEAYKRIVKLMDLKENDLVLFKTYSDILKRDYAEVGNVIYVRKDNKTIAISWLEGYQSRADNIEFDKVIAKIDDNEEYKEIDGIRGKFIMLEGDK</sequence>
<dbReference type="Proteomes" id="UP000778864">
    <property type="component" value="Unassembled WGS sequence"/>
</dbReference>